<accession>A0A2H0W6X6</accession>
<reference evidence="3" key="1">
    <citation type="submission" date="2017-09" db="EMBL/GenBank/DDBJ databases">
        <title>Depth-based differentiation of microbial function through sediment-hosted aquifers and enrichment of novel symbionts in the deep terrestrial subsurface.</title>
        <authorList>
            <person name="Probst A.J."/>
            <person name="Ladd B."/>
            <person name="Jarett J.K."/>
            <person name="Geller-Mcgrath D.E."/>
            <person name="Sieber C.M.K."/>
            <person name="Emerson J.B."/>
            <person name="Anantharaman K."/>
            <person name="Thomas B.C."/>
            <person name="Malmstrom R."/>
            <person name="Stieglmeier M."/>
            <person name="Klingl A."/>
            <person name="Woyke T."/>
            <person name="Ryan C.M."/>
            <person name="Banfield J.F."/>
        </authorList>
    </citation>
    <scope>NUCLEOTIDE SEQUENCE [LARGE SCALE GENOMIC DNA]</scope>
</reference>
<comment type="caution">
    <text evidence="2">The sequence shown here is derived from an EMBL/GenBank/DDBJ whole genome shotgun (WGS) entry which is preliminary data.</text>
</comment>
<name>A0A2H0W6X6_9BACT</name>
<dbReference type="Proteomes" id="UP000231382">
    <property type="component" value="Unassembled WGS sequence"/>
</dbReference>
<evidence type="ECO:0000256" key="1">
    <source>
        <dbReference type="SAM" id="MobiDB-lite"/>
    </source>
</evidence>
<feature type="compositionally biased region" description="Polar residues" evidence="1">
    <location>
        <begin position="46"/>
        <end position="58"/>
    </location>
</feature>
<evidence type="ECO:0000313" key="3">
    <source>
        <dbReference type="Proteomes" id="UP000231382"/>
    </source>
</evidence>
<proteinExistence type="predicted"/>
<gene>
    <name evidence="2" type="ORF">COT78_01750</name>
</gene>
<sequence length="184" mass="20406">MQKGPELSGVLPGMDGFSDERVVEKEVSPEELTKEALESFGFSVTENDSKAKSYSKQMSDARRGKGNEFRLPEEVPSFEPAAYSTEGKSLATKEENGHTITVAYTVSVGSGKPEYDAGVFVDDKWVGANHDFNIGELLGVIGNAIAMAKFERKITMLPAGDLEYEKFKDEFEERKREILIKFGY</sequence>
<dbReference type="AlphaFoldDB" id="A0A2H0W6X6"/>
<organism evidence="2 3">
    <name type="scientific">Candidatus Berkelbacteria bacterium CG10_big_fil_rev_8_21_14_0_10_43_13</name>
    <dbReference type="NCBI Taxonomy" id="1974514"/>
    <lineage>
        <taxon>Bacteria</taxon>
        <taxon>Candidatus Berkelbacteria</taxon>
    </lineage>
</organism>
<evidence type="ECO:0000313" key="2">
    <source>
        <dbReference type="EMBL" id="PIS07764.1"/>
    </source>
</evidence>
<feature type="region of interest" description="Disordered" evidence="1">
    <location>
        <begin position="46"/>
        <end position="66"/>
    </location>
</feature>
<protein>
    <submittedName>
        <fullName evidence="2">Uncharacterized protein</fullName>
    </submittedName>
</protein>
<dbReference type="EMBL" id="PEZW01000012">
    <property type="protein sequence ID" value="PIS07764.1"/>
    <property type="molecule type" value="Genomic_DNA"/>
</dbReference>